<gene>
    <name evidence="2" type="ORF">C3B59_01230</name>
</gene>
<name>A0A2S3ZPV6_9MICO</name>
<sequence>MTPSSPRHASSSRWWGHTTDICGHVLRSQPADRRGLGSTTSAARRPAGYGPRRQGPIRPARSAHIYAVAASRR</sequence>
<dbReference type="Proteomes" id="UP000237104">
    <property type="component" value="Unassembled WGS sequence"/>
</dbReference>
<evidence type="ECO:0000256" key="1">
    <source>
        <dbReference type="SAM" id="MobiDB-lite"/>
    </source>
</evidence>
<dbReference type="AlphaFoldDB" id="A0A2S3ZPV6"/>
<accession>A0A2S3ZPV6</accession>
<evidence type="ECO:0000313" key="2">
    <source>
        <dbReference type="EMBL" id="POH71258.1"/>
    </source>
</evidence>
<feature type="region of interest" description="Disordered" evidence="1">
    <location>
        <begin position="27"/>
        <end position="64"/>
    </location>
</feature>
<reference evidence="2 3" key="1">
    <citation type="submission" date="2018-01" db="EMBL/GenBank/DDBJ databases">
        <title>Cryobacterium sp. nov., from glaciers in China.</title>
        <authorList>
            <person name="Liu Q."/>
            <person name="Xin Y.-H."/>
        </authorList>
    </citation>
    <scope>NUCLEOTIDE SEQUENCE [LARGE SCALE GENOMIC DNA]</scope>
    <source>
        <strain evidence="2 3">TMB1-8</strain>
    </source>
</reference>
<comment type="caution">
    <text evidence="2">The sequence shown here is derived from an EMBL/GenBank/DDBJ whole genome shotgun (WGS) entry which is preliminary data.</text>
</comment>
<dbReference type="EMBL" id="PPXF01000011">
    <property type="protein sequence ID" value="POH71258.1"/>
    <property type="molecule type" value="Genomic_DNA"/>
</dbReference>
<organism evidence="2 3">
    <name type="scientific">Cryobacterium zongtaii</name>
    <dbReference type="NCBI Taxonomy" id="1259217"/>
    <lineage>
        <taxon>Bacteria</taxon>
        <taxon>Bacillati</taxon>
        <taxon>Actinomycetota</taxon>
        <taxon>Actinomycetes</taxon>
        <taxon>Micrococcales</taxon>
        <taxon>Microbacteriaceae</taxon>
        <taxon>Cryobacterium</taxon>
    </lineage>
</organism>
<protein>
    <submittedName>
        <fullName evidence="2">Uncharacterized protein</fullName>
    </submittedName>
</protein>
<evidence type="ECO:0000313" key="3">
    <source>
        <dbReference type="Proteomes" id="UP000237104"/>
    </source>
</evidence>
<feature type="compositionally biased region" description="Low complexity" evidence="1">
    <location>
        <begin position="42"/>
        <end position="56"/>
    </location>
</feature>
<proteinExistence type="predicted"/>